<organism evidence="2 3">
    <name type="scientific">Malus baccata</name>
    <name type="common">Siberian crab apple</name>
    <name type="synonym">Pyrus baccata</name>
    <dbReference type="NCBI Taxonomy" id="106549"/>
    <lineage>
        <taxon>Eukaryota</taxon>
        <taxon>Viridiplantae</taxon>
        <taxon>Streptophyta</taxon>
        <taxon>Embryophyta</taxon>
        <taxon>Tracheophyta</taxon>
        <taxon>Spermatophyta</taxon>
        <taxon>Magnoliopsida</taxon>
        <taxon>eudicotyledons</taxon>
        <taxon>Gunneridae</taxon>
        <taxon>Pentapetalae</taxon>
        <taxon>rosids</taxon>
        <taxon>fabids</taxon>
        <taxon>Rosales</taxon>
        <taxon>Rosaceae</taxon>
        <taxon>Amygdaloideae</taxon>
        <taxon>Maleae</taxon>
        <taxon>Malus</taxon>
    </lineage>
</organism>
<feature type="region of interest" description="Disordered" evidence="1">
    <location>
        <begin position="21"/>
        <end position="50"/>
    </location>
</feature>
<proteinExistence type="predicted"/>
<keyword evidence="3" id="KW-1185">Reference proteome</keyword>
<accession>A0A540MYE6</accession>
<protein>
    <submittedName>
        <fullName evidence="2">Uncharacterized protein</fullName>
    </submittedName>
</protein>
<dbReference type="STRING" id="106549.A0A540MYE6"/>
<evidence type="ECO:0000313" key="2">
    <source>
        <dbReference type="EMBL" id="TQE03370.1"/>
    </source>
</evidence>
<gene>
    <name evidence="2" type="ORF">C1H46_011021</name>
</gene>
<name>A0A540MYE6_MALBA</name>
<dbReference type="EMBL" id="VIEB01000156">
    <property type="protein sequence ID" value="TQE03370.1"/>
    <property type="molecule type" value="Genomic_DNA"/>
</dbReference>
<evidence type="ECO:0000313" key="3">
    <source>
        <dbReference type="Proteomes" id="UP000315295"/>
    </source>
</evidence>
<sequence length="129" mass="14640">MADDEAEMYDKIRAVFPVSFGKQSKSQTPIEAIHNTTRHSVSSNTSKPSRISKQLLSLEFQASKTNPEEESTPTMASPSQIVKKALFLPQLLTQFSKPSSCHQDHHCLTHQWSCCLRSRCLKRESFCRL</sequence>
<reference evidence="2 3" key="1">
    <citation type="journal article" date="2019" name="G3 (Bethesda)">
        <title>Sequencing of a Wild Apple (Malus baccata) Genome Unravels the Differences Between Cultivated and Wild Apple Species Regarding Disease Resistance and Cold Tolerance.</title>
        <authorList>
            <person name="Chen X."/>
        </authorList>
    </citation>
    <scope>NUCLEOTIDE SEQUENCE [LARGE SCALE GENOMIC DNA]</scope>
    <source>
        <strain evidence="3">cv. Shandingzi</strain>
        <tissue evidence="2">Leaves</tissue>
    </source>
</reference>
<evidence type="ECO:0000256" key="1">
    <source>
        <dbReference type="SAM" id="MobiDB-lite"/>
    </source>
</evidence>
<dbReference type="Proteomes" id="UP000315295">
    <property type="component" value="Unassembled WGS sequence"/>
</dbReference>
<dbReference type="AlphaFoldDB" id="A0A540MYE6"/>
<comment type="caution">
    <text evidence="2">The sequence shown here is derived from an EMBL/GenBank/DDBJ whole genome shotgun (WGS) entry which is preliminary data.</text>
</comment>